<name>A0ABR0MG04_GOSAR</name>
<dbReference type="PANTHER" id="PTHR47286">
    <property type="entry name" value="F3I6.9 PROTEIN"/>
    <property type="match status" value="1"/>
</dbReference>
<keyword evidence="2" id="KW-1185">Reference proteome</keyword>
<reference evidence="1 2" key="1">
    <citation type="submission" date="2023-03" db="EMBL/GenBank/DDBJ databases">
        <title>WGS of Gossypium arboreum.</title>
        <authorList>
            <person name="Yu D."/>
        </authorList>
    </citation>
    <scope>NUCLEOTIDE SEQUENCE [LARGE SCALE GENOMIC DNA]</scope>
    <source>
        <tissue evidence="1">Leaf</tissue>
    </source>
</reference>
<dbReference type="EMBL" id="JARKNE010000013">
    <property type="protein sequence ID" value="KAK5772076.1"/>
    <property type="molecule type" value="Genomic_DNA"/>
</dbReference>
<gene>
    <name evidence="1" type="ORF">PVK06_048341</name>
</gene>
<dbReference type="PANTHER" id="PTHR47286:SF2">
    <property type="entry name" value="F3I6.9 PROTEIN"/>
    <property type="match status" value="1"/>
</dbReference>
<comment type="caution">
    <text evidence="1">The sequence shown here is derived from an EMBL/GenBank/DDBJ whole genome shotgun (WGS) entry which is preliminary data.</text>
</comment>
<protein>
    <submittedName>
        <fullName evidence="1">Uncharacterized protein</fullName>
    </submittedName>
</protein>
<proteinExistence type="predicted"/>
<organism evidence="1 2">
    <name type="scientific">Gossypium arboreum</name>
    <name type="common">Tree cotton</name>
    <name type="synonym">Gossypium nanking</name>
    <dbReference type="NCBI Taxonomy" id="29729"/>
    <lineage>
        <taxon>Eukaryota</taxon>
        <taxon>Viridiplantae</taxon>
        <taxon>Streptophyta</taxon>
        <taxon>Embryophyta</taxon>
        <taxon>Tracheophyta</taxon>
        <taxon>Spermatophyta</taxon>
        <taxon>Magnoliopsida</taxon>
        <taxon>eudicotyledons</taxon>
        <taxon>Gunneridae</taxon>
        <taxon>Pentapetalae</taxon>
        <taxon>rosids</taxon>
        <taxon>malvids</taxon>
        <taxon>Malvales</taxon>
        <taxon>Malvaceae</taxon>
        <taxon>Malvoideae</taxon>
        <taxon>Gossypium</taxon>
    </lineage>
</organism>
<evidence type="ECO:0000313" key="1">
    <source>
        <dbReference type="EMBL" id="KAK5772076.1"/>
    </source>
</evidence>
<accession>A0ABR0MG04</accession>
<dbReference type="Proteomes" id="UP001358586">
    <property type="component" value="Chromosome 13"/>
</dbReference>
<sequence>MRCNDFEGFCYTKIKNGQGIKVNWDFLVYESVCTTPFKMATPEIEIHHRFFRNSIYSSFPNSSRSEISAILSHGSISFGRYADDSIAWGKRSVFTYNRYEEELQKFQALGFIAQKTAYFNEFYKRVGVVEALPSH</sequence>
<evidence type="ECO:0000313" key="2">
    <source>
        <dbReference type="Proteomes" id="UP001358586"/>
    </source>
</evidence>